<name>A0A0G0WCE7_UNCC2</name>
<dbReference type="Pfam" id="PF05137">
    <property type="entry name" value="PilN"/>
    <property type="match status" value="1"/>
</dbReference>
<evidence type="ECO:0000313" key="3">
    <source>
        <dbReference type="Proteomes" id="UP000033869"/>
    </source>
</evidence>
<keyword evidence="1" id="KW-0812">Transmembrane</keyword>
<keyword evidence="1" id="KW-1133">Transmembrane helix</keyword>
<dbReference type="PANTHER" id="PTHR40278:SF1">
    <property type="entry name" value="DNA UTILIZATION PROTEIN HOFN"/>
    <property type="match status" value="1"/>
</dbReference>
<accession>A0A0G0WCE7</accession>
<organism evidence="2 3">
    <name type="scientific">candidate division CPR2 bacterium GW2011_GWC1_41_48</name>
    <dbReference type="NCBI Taxonomy" id="1618344"/>
    <lineage>
        <taxon>Bacteria</taxon>
        <taxon>Bacteria division CPR2</taxon>
    </lineage>
</organism>
<dbReference type="InterPro" id="IPR052534">
    <property type="entry name" value="Extracell_DNA_Util/SecSys_Comp"/>
</dbReference>
<dbReference type="Gene3D" id="3.30.420.40">
    <property type="match status" value="2"/>
</dbReference>
<dbReference type="EMBL" id="LCBL01000001">
    <property type="protein sequence ID" value="KKS09722.1"/>
    <property type="molecule type" value="Genomic_DNA"/>
</dbReference>
<sequence length="472" mass="53441">MKYSIGIQINETGITIQGAKRDRERKVAFYNSFELETNISLASKGDVKSLEQMLTELFKRNKSFFKESIITVTFPDRIAFFTNLTLPANIAESDLESAIMLNAELGDANDENNIIEWKRIENLKSTRDKNDYLVGITSKLLIDQMANAFIKAKIIPESFETYAFSHFRTADHDRESSFIGAILKKGEITVYVVEKGDVRFIKSTKAASNEQIKETFLEILRVFNYYASDRREVPISSFYLDIGSAEENKKVLIALKKKLNIDIKEIKPKTIFNDTHVKNLSLAGAAVKSYYEEPSYQLNLLTPAIKHKCFQHRIFLFYNGISNMLVFTSLIVVFVFIAFLALLSVIRVQTSDTASLNSPGEKSDLKKIEQDASDFNNMVNKAQTAEGMSKIVKDSLLEIIQKIPSEVTITKIDFKPMDSVISIEGNSNKRESITKLKEDVENSNNFKEANLTIPDNGQNKLNFSITAKVETK</sequence>
<keyword evidence="1" id="KW-0472">Membrane</keyword>
<reference evidence="2 3" key="1">
    <citation type="journal article" date="2015" name="Nature">
        <title>rRNA introns, odd ribosomes, and small enigmatic genomes across a large radiation of phyla.</title>
        <authorList>
            <person name="Brown C.T."/>
            <person name="Hug L.A."/>
            <person name="Thomas B.C."/>
            <person name="Sharon I."/>
            <person name="Castelle C.J."/>
            <person name="Singh A."/>
            <person name="Wilkins M.J."/>
            <person name="Williams K.H."/>
            <person name="Banfield J.F."/>
        </authorList>
    </citation>
    <scope>NUCLEOTIDE SEQUENCE [LARGE SCALE GENOMIC DNA]</scope>
</reference>
<gene>
    <name evidence="2" type="ORF">UU65_C0001G0127</name>
</gene>
<evidence type="ECO:0000313" key="2">
    <source>
        <dbReference type="EMBL" id="KKS09722.1"/>
    </source>
</evidence>
<protein>
    <recommendedName>
        <fullName evidence="4">Type IV pilus assembly protein PilM</fullName>
    </recommendedName>
</protein>
<proteinExistence type="predicted"/>
<evidence type="ECO:0008006" key="4">
    <source>
        <dbReference type="Google" id="ProtNLM"/>
    </source>
</evidence>
<feature type="transmembrane region" description="Helical" evidence="1">
    <location>
        <begin position="324"/>
        <end position="346"/>
    </location>
</feature>
<evidence type="ECO:0000256" key="1">
    <source>
        <dbReference type="SAM" id="Phobius"/>
    </source>
</evidence>
<comment type="caution">
    <text evidence="2">The sequence shown here is derived from an EMBL/GenBank/DDBJ whole genome shotgun (WGS) entry which is preliminary data.</text>
</comment>
<dbReference type="Proteomes" id="UP000033869">
    <property type="component" value="Unassembled WGS sequence"/>
</dbReference>
<dbReference type="Gene3D" id="3.30.1490.300">
    <property type="match status" value="1"/>
</dbReference>
<dbReference type="AlphaFoldDB" id="A0A0G0WCE7"/>
<dbReference type="InterPro" id="IPR007813">
    <property type="entry name" value="PilN"/>
</dbReference>
<dbReference type="PANTHER" id="PTHR40278">
    <property type="entry name" value="DNA UTILIZATION PROTEIN HOFN"/>
    <property type="match status" value="1"/>
</dbReference>